<dbReference type="Proteomes" id="UP000185924">
    <property type="component" value="Unassembled WGS sequence"/>
</dbReference>
<dbReference type="EC" id="2.4.99.28" evidence="11"/>
<keyword evidence="10 11" id="KW-0961">Cell wall biogenesis/degradation</keyword>
<dbReference type="Gene3D" id="1.10.3810.10">
    <property type="entry name" value="Biosynthetic peptidoglycan transglycosylase-like"/>
    <property type="match status" value="1"/>
</dbReference>
<dbReference type="GO" id="GO:0009274">
    <property type="term" value="C:peptidoglycan-based cell wall"/>
    <property type="evidence" value="ECO:0007669"/>
    <property type="project" value="InterPro"/>
</dbReference>
<feature type="domain" description="Glycosyl transferase family 51" evidence="12">
    <location>
        <begin position="101"/>
        <end position="263"/>
    </location>
</feature>
<dbReference type="GO" id="GO:0008955">
    <property type="term" value="F:peptidoglycan glycosyltransferase activity"/>
    <property type="evidence" value="ECO:0007669"/>
    <property type="project" value="UniProtKB-UniRule"/>
</dbReference>
<dbReference type="InterPro" id="IPR036950">
    <property type="entry name" value="PBP_transglycosylase"/>
</dbReference>
<keyword evidence="6 11" id="KW-0133">Cell shape</keyword>
<evidence type="ECO:0000256" key="6">
    <source>
        <dbReference type="ARBA" id="ARBA00022960"/>
    </source>
</evidence>
<evidence type="ECO:0000256" key="2">
    <source>
        <dbReference type="ARBA" id="ARBA00022519"/>
    </source>
</evidence>
<keyword evidence="8 11" id="KW-1133">Transmembrane helix</keyword>
<keyword evidence="9 11" id="KW-0472">Membrane</keyword>
<evidence type="ECO:0000256" key="1">
    <source>
        <dbReference type="ARBA" id="ARBA00022475"/>
    </source>
</evidence>
<comment type="function">
    <text evidence="11">Peptidoglycan polymerase that catalyzes glycan chain elongation from lipid-linked precursors.</text>
</comment>
<evidence type="ECO:0000256" key="4">
    <source>
        <dbReference type="ARBA" id="ARBA00022679"/>
    </source>
</evidence>
<comment type="similarity">
    <text evidence="11">Belongs to the glycosyltransferase 51 family.</text>
</comment>
<dbReference type="AlphaFoldDB" id="A0A1N6WLC1"/>
<keyword evidence="14" id="KW-1185">Reference proteome</keyword>
<name>A0A1N6WLC1_9BACT</name>
<evidence type="ECO:0000256" key="8">
    <source>
        <dbReference type="ARBA" id="ARBA00022989"/>
    </source>
</evidence>
<dbReference type="SUPFAM" id="SSF53955">
    <property type="entry name" value="Lysozyme-like"/>
    <property type="match status" value="1"/>
</dbReference>
<dbReference type="EMBL" id="FTNM01000002">
    <property type="protein sequence ID" value="SIQ90796.1"/>
    <property type="molecule type" value="Genomic_DNA"/>
</dbReference>
<proteinExistence type="inferred from homology"/>
<dbReference type="InterPro" id="IPR001264">
    <property type="entry name" value="Glyco_trans_51"/>
</dbReference>
<dbReference type="PANTHER" id="PTHR30400:SF0">
    <property type="entry name" value="BIOSYNTHETIC PEPTIDOGLYCAN TRANSGLYCOSYLASE"/>
    <property type="match status" value="1"/>
</dbReference>
<evidence type="ECO:0000256" key="3">
    <source>
        <dbReference type="ARBA" id="ARBA00022676"/>
    </source>
</evidence>
<comment type="catalytic activity">
    <reaction evidence="11">
        <text>[GlcNAc-(1-&gt;4)-Mur2Ac(oyl-L-Ala-gamma-D-Glu-L-Lys-D-Ala-D-Ala)](n)-di-trans,octa-cis-undecaprenyl diphosphate + beta-D-GlcNAc-(1-&gt;4)-Mur2Ac(oyl-L-Ala-gamma-D-Glu-L-Lys-D-Ala-D-Ala)-di-trans,octa-cis-undecaprenyl diphosphate = [GlcNAc-(1-&gt;4)-Mur2Ac(oyl-L-Ala-gamma-D-Glu-L-Lys-D-Ala-D-Ala)](n+1)-di-trans,octa-cis-undecaprenyl diphosphate + di-trans,octa-cis-undecaprenyl diphosphate + H(+)</text>
        <dbReference type="Rhea" id="RHEA:23708"/>
        <dbReference type="Rhea" id="RHEA-COMP:9602"/>
        <dbReference type="Rhea" id="RHEA-COMP:9603"/>
        <dbReference type="ChEBI" id="CHEBI:15378"/>
        <dbReference type="ChEBI" id="CHEBI:58405"/>
        <dbReference type="ChEBI" id="CHEBI:60033"/>
        <dbReference type="ChEBI" id="CHEBI:78435"/>
        <dbReference type="EC" id="2.4.99.28"/>
    </reaction>
</comment>
<keyword evidence="1 11" id="KW-1003">Cell membrane</keyword>
<dbReference type="InterPro" id="IPR023346">
    <property type="entry name" value="Lysozyme-like_dom_sf"/>
</dbReference>
<evidence type="ECO:0000313" key="14">
    <source>
        <dbReference type="Proteomes" id="UP000185924"/>
    </source>
</evidence>
<comment type="pathway">
    <text evidence="11">Cell wall biogenesis; peptidoglycan biosynthesis.</text>
</comment>
<evidence type="ECO:0000256" key="11">
    <source>
        <dbReference type="HAMAP-Rule" id="MF_00766"/>
    </source>
</evidence>
<gene>
    <name evidence="11" type="primary">mtgA</name>
    <name evidence="13" type="ORF">SAMN05421545_1615</name>
</gene>
<sequence length="283" mass="32436">MEYGYDQSRVKYRNSVRLLLLHYKPKHLALRTYFQPLKMKKKRLGFREIRLVMTKLLLSLVLLSVLWVLVYRWVAPPVTLHMVKRRAEAGVAGKEDPAIRYKFVSLEEMSDQLPLAVVASEDQLFLEHHGFDFNAIADAFKRNQKGTNIRGGSTISQQVAKNVFLWHGRSYLRKAVEAYFTFLIEVLWGKQRIIEVYLNIAEMGDGVFGVEAASQKYFNKPASQVGRQQAARLAAVLPNPIRYSAGRPSAYVLGRQYRIARAMGRLGGTTYIKTILPEKDEKK</sequence>
<comment type="subcellular location">
    <subcellularLocation>
        <location evidence="11">Cell membrane</location>
        <topology evidence="11">Single-pass membrane protein</topology>
    </subcellularLocation>
</comment>
<dbReference type="NCBIfam" id="TIGR02070">
    <property type="entry name" value="mono_pep_trsgly"/>
    <property type="match status" value="1"/>
</dbReference>
<keyword evidence="4 11" id="KW-0808">Transferase</keyword>
<dbReference type="GO" id="GO:0005886">
    <property type="term" value="C:plasma membrane"/>
    <property type="evidence" value="ECO:0007669"/>
    <property type="project" value="UniProtKB-SubCell"/>
</dbReference>
<dbReference type="GO" id="GO:0009252">
    <property type="term" value="P:peptidoglycan biosynthetic process"/>
    <property type="evidence" value="ECO:0007669"/>
    <property type="project" value="UniProtKB-UniRule"/>
</dbReference>
<keyword evidence="3 11" id="KW-0328">Glycosyltransferase</keyword>
<dbReference type="GO" id="GO:0008360">
    <property type="term" value="P:regulation of cell shape"/>
    <property type="evidence" value="ECO:0007669"/>
    <property type="project" value="UniProtKB-KW"/>
</dbReference>
<dbReference type="GO" id="GO:0016763">
    <property type="term" value="F:pentosyltransferase activity"/>
    <property type="evidence" value="ECO:0007669"/>
    <property type="project" value="InterPro"/>
</dbReference>
<accession>A0A1N6WLC1</accession>
<dbReference type="InterPro" id="IPR011812">
    <property type="entry name" value="Pep_trsgly"/>
</dbReference>
<dbReference type="STRING" id="1077936.SAMN05421545_1615"/>
<dbReference type="PANTHER" id="PTHR30400">
    <property type="entry name" value="MONOFUNCTIONAL BIOSYNTHETIC PEPTIDOGLYCAN TRANSGLYCOSYLASE"/>
    <property type="match status" value="1"/>
</dbReference>
<protein>
    <recommendedName>
        <fullName evidence="11">Biosynthetic peptidoglycan transglycosylase</fullName>
        <ecNumber evidence="11">2.4.99.28</ecNumber>
    </recommendedName>
    <alternativeName>
        <fullName evidence="11">Glycan polymerase</fullName>
    </alternativeName>
    <alternativeName>
        <fullName evidence="11">Peptidoglycan glycosyltransferase MtgA</fullName>
        <shortName evidence="11">PGT</shortName>
    </alternativeName>
</protein>
<dbReference type="Pfam" id="PF00912">
    <property type="entry name" value="Transgly"/>
    <property type="match status" value="1"/>
</dbReference>
<reference evidence="14" key="1">
    <citation type="submission" date="2017-01" db="EMBL/GenBank/DDBJ databases">
        <authorList>
            <person name="Varghese N."/>
            <person name="Submissions S."/>
        </authorList>
    </citation>
    <scope>NUCLEOTIDE SEQUENCE [LARGE SCALE GENOMIC DNA]</scope>
    <source>
        <strain evidence="14">DM9</strain>
    </source>
</reference>
<keyword evidence="5 11" id="KW-0812">Transmembrane</keyword>
<organism evidence="13 14">
    <name type="scientific">Pontibacter lucknowensis</name>
    <dbReference type="NCBI Taxonomy" id="1077936"/>
    <lineage>
        <taxon>Bacteria</taxon>
        <taxon>Pseudomonadati</taxon>
        <taxon>Bacteroidota</taxon>
        <taxon>Cytophagia</taxon>
        <taxon>Cytophagales</taxon>
        <taxon>Hymenobacteraceae</taxon>
        <taxon>Pontibacter</taxon>
    </lineage>
</organism>
<dbReference type="UniPathway" id="UPA00219"/>
<keyword evidence="7 11" id="KW-0573">Peptidoglycan synthesis</keyword>
<evidence type="ECO:0000256" key="7">
    <source>
        <dbReference type="ARBA" id="ARBA00022984"/>
    </source>
</evidence>
<evidence type="ECO:0000256" key="9">
    <source>
        <dbReference type="ARBA" id="ARBA00023136"/>
    </source>
</evidence>
<dbReference type="GO" id="GO:0071555">
    <property type="term" value="P:cell wall organization"/>
    <property type="evidence" value="ECO:0007669"/>
    <property type="project" value="UniProtKB-KW"/>
</dbReference>
<evidence type="ECO:0000256" key="10">
    <source>
        <dbReference type="ARBA" id="ARBA00023316"/>
    </source>
</evidence>
<dbReference type="HAMAP" id="MF_00766">
    <property type="entry name" value="PGT_MtgA"/>
    <property type="match status" value="1"/>
</dbReference>
<keyword evidence="2" id="KW-0997">Cell inner membrane</keyword>
<feature type="transmembrane region" description="Helical" evidence="11">
    <location>
        <begin position="49"/>
        <end position="74"/>
    </location>
</feature>
<evidence type="ECO:0000256" key="5">
    <source>
        <dbReference type="ARBA" id="ARBA00022692"/>
    </source>
</evidence>
<evidence type="ECO:0000259" key="12">
    <source>
        <dbReference type="Pfam" id="PF00912"/>
    </source>
</evidence>
<evidence type="ECO:0000313" key="13">
    <source>
        <dbReference type="EMBL" id="SIQ90796.1"/>
    </source>
</evidence>